<dbReference type="AlphaFoldDB" id="A0A8J5UU87"/>
<accession>A0A8J5UU87</accession>
<evidence type="ECO:0000313" key="2">
    <source>
        <dbReference type="EMBL" id="KAG8036765.1"/>
    </source>
</evidence>
<dbReference type="Proteomes" id="UP000729913">
    <property type="component" value="Unassembled WGS sequence"/>
</dbReference>
<organism evidence="2 3">
    <name type="scientific">Cotesia typhae</name>
    <dbReference type="NCBI Taxonomy" id="2053667"/>
    <lineage>
        <taxon>Eukaryota</taxon>
        <taxon>Metazoa</taxon>
        <taxon>Ecdysozoa</taxon>
        <taxon>Arthropoda</taxon>
        <taxon>Hexapoda</taxon>
        <taxon>Insecta</taxon>
        <taxon>Pterygota</taxon>
        <taxon>Neoptera</taxon>
        <taxon>Endopterygota</taxon>
        <taxon>Hymenoptera</taxon>
        <taxon>Apocrita</taxon>
        <taxon>Ichneumonoidea</taxon>
        <taxon>Braconidae</taxon>
        <taxon>Microgastrinae</taxon>
        <taxon>Cotesia</taxon>
    </lineage>
</organism>
<sequence>MESEENKKIKEKCLLRVLDELGEGSKLLWMVFTASILAPLINGMHSMFYVFISEWELVCDKYLYRGNTFSAFALGRLLGNGFLGIYVDKNGRKKH</sequence>
<reference evidence="2" key="1">
    <citation type="submission" date="2020-03" db="EMBL/GenBank/DDBJ databases">
        <authorList>
            <person name="Chebbi M.A."/>
            <person name="Drezen J.M."/>
        </authorList>
    </citation>
    <scope>NUCLEOTIDE SEQUENCE</scope>
    <source>
        <tissue evidence="2">Whole body</tissue>
    </source>
</reference>
<keyword evidence="3" id="KW-1185">Reference proteome</keyword>
<gene>
    <name evidence="2" type="ORF">G9C98_004087</name>
</gene>
<comment type="caution">
    <text evidence="2">The sequence shown here is derived from an EMBL/GenBank/DDBJ whole genome shotgun (WGS) entry which is preliminary data.</text>
</comment>
<evidence type="ECO:0000313" key="3">
    <source>
        <dbReference type="Proteomes" id="UP000729913"/>
    </source>
</evidence>
<feature type="transmembrane region" description="Helical" evidence="1">
    <location>
        <begin position="69"/>
        <end position="87"/>
    </location>
</feature>
<evidence type="ECO:0000256" key="1">
    <source>
        <dbReference type="SAM" id="Phobius"/>
    </source>
</evidence>
<proteinExistence type="predicted"/>
<protein>
    <submittedName>
        <fullName evidence="2">Uncharacterized protein</fullName>
    </submittedName>
</protein>
<name>A0A8J5UU87_9HYME</name>
<feature type="transmembrane region" description="Helical" evidence="1">
    <location>
        <begin position="27"/>
        <end position="49"/>
    </location>
</feature>
<dbReference type="OrthoDB" id="2544694at2759"/>
<keyword evidence="1" id="KW-0472">Membrane</keyword>
<keyword evidence="1" id="KW-1133">Transmembrane helix</keyword>
<keyword evidence="1" id="KW-0812">Transmembrane</keyword>
<reference evidence="2" key="2">
    <citation type="submission" date="2021-04" db="EMBL/GenBank/DDBJ databases">
        <title>Genome-wide patterns of bracovirus chromosomal integration into multiple host tissues during parasitism.</title>
        <authorList>
            <person name="Chebbi M.A.C."/>
        </authorList>
    </citation>
    <scope>NUCLEOTIDE SEQUENCE</scope>
    <source>
        <tissue evidence="2">Whole body</tissue>
    </source>
</reference>
<dbReference type="EMBL" id="JAAOIC020000048">
    <property type="protein sequence ID" value="KAG8036765.1"/>
    <property type="molecule type" value="Genomic_DNA"/>
</dbReference>